<dbReference type="AlphaFoldDB" id="A0A2P2P2V7"/>
<protein>
    <submittedName>
        <fullName evidence="1">Uncharacterized protein</fullName>
    </submittedName>
</protein>
<evidence type="ECO:0000313" key="1">
    <source>
        <dbReference type="EMBL" id="MBX48961.1"/>
    </source>
</evidence>
<name>A0A2P2P2V7_RHIMU</name>
<reference evidence="1" key="1">
    <citation type="submission" date="2018-02" db="EMBL/GenBank/DDBJ databases">
        <title>Rhizophora mucronata_Transcriptome.</title>
        <authorList>
            <person name="Meera S.P."/>
            <person name="Sreeshan A."/>
            <person name="Augustine A."/>
        </authorList>
    </citation>
    <scope>NUCLEOTIDE SEQUENCE</scope>
    <source>
        <tissue evidence="1">Leaf</tissue>
    </source>
</reference>
<sequence>MYENNTTWLKTKNIGRSFFFSM</sequence>
<proteinExistence type="predicted"/>
<organism evidence="1">
    <name type="scientific">Rhizophora mucronata</name>
    <name type="common">Asiatic mangrove</name>
    <dbReference type="NCBI Taxonomy" id="61149"/>
    <lineage>
        <taxon>Eukaryota</taxon>
        <taxon>Viridiplantae</taxon>
        <taxon>Streptophyta</taxon>
        <taxon>Embryophyta</taxon>
        <taxon>Tracheophyta</taxon>
        <taxon>Spermatophyta</taxon>
        <taxon>Magnoliopsida</taxon>
        <taxon>eudicotyledons</taxon>
        <taxon>Gunneridae</taxon>
        <taxon>Pentapetalae</taxon>
        <taxon>rosids</taxon>
        <taxon>fabids</taxon>
        <taxon>Malpighiales</taxon>
        <taxon>Rhizophoraceae</taxon>
        <taxon>Rhizophora</taxon>
    </lineage>
</organism>
<dbReference type="EMBL" id="GGEC01068477">
    <property type="protein sequence ID" value="MBX48961.1"/>
    <property type="molecule type" value="Transcribed_RNA"/>
</dbReference>
<accession>A0A2P2P2V7</accession>